<sequence>MENKLALINGIGVTMDANQPSCQGIYIKDGVIEKIGASPAIKNLAAGEGAQIIDLGGKTFIPGLHDCHVHMMSTGLSAIGINLYHCRAVKEVLETLVKEQTGDSSEWIFGYGLDESRLVEKRPPTAAELDSCFKERPVYLVDRGLHYTQVNTIAMELMAIGEAEDGLGRDAAGNLSGRLHSQANSHARKYFFDKMSWAQRETAIRHTAQIAAVMGVTTIHAMEGGDLSSDYDIPVFLKIIDELPIHVVLHWCSTRVADVVAQNLKIIGTDILLDGSIGSRTAAFKEAYCDDPTSVGELFFSDEWVTSYIEAAHRAGLQTGFHAIGQRAITQVLNCLEQALAKFPMPDHRFRIEHFGFPDESDIKRAAALGAVISTQPAFTYLRGGPDSVYEERVGPKRNRRAYPLRELLDAGLVVNGGSDSNVTPINPLLGIHAAVNPPYSGNAISPAEALRLFTIDGAYTAKEEKIRGSLRAGKAGDITVLNQNPLAVAPETIKEIEVAMTIFKGKIVYQK</sequence>
<evidence type="ECO:0000259" key="1">
    <source>
        <dbReference type="Pfam" id="PF07969"/>
    </source>
</evidence>
<dbReference type="InterPro" id="IPR013108">
    <property type="entry name" value="Amidohydro_3"/>
</dbReference>
<keyword evidence="2" id="KW-0378">Hydrolase</keyword>
<dbReference type="EMBL" id="LKEU01000046">
    <property type="protein sequence ID" value="OFV69106.1"/>
    <property type="molecule type" value="Genomic_DNA"/>
</dbReference>
<evidence type="ECO:0000313" key="3">
    <source>
        <dbReference type="Proteomes" id="UP000176244"/>
    </source>
</evidence>
<evidence type="ECO:0000313" key="2">
    <source>
        <dbReference type="EMBL" id="OFV69106.1"/>
    </source>
</evidence>
<dbReference type="OrthoDB" id="9767366at2"/>
<dbReference type="CDD" id="cd01300">
    <property type="entry name" value="YtcJ_like"/>
    <property type="match status" value="1"/>
</dbReference>
<dbReference type="Gene3D" id="3.20.20.140">
    <property type="entry name" value="Metal-dependent hydrolases"/>
    <property type="match status" value="1"/>
</dbReference>
<dbReference type="AlphaFoldDB" id="A0A1F2PEM8"/>
<dbReference type="GO" id="GO:0016810">
    <property type="term" value="F:hydrolase activity, acting on carbon-nitrogen (but not peptide) bonds"/>
    <property type="evidence" value="ECO:0007669"/>
    <property type="project" value="InterPro"/>
</dbReference>
<dbReference type="RefSeq" id="WP_070372660.1">
    <property type="nucleotide sequence ID" value="NZ_LKEU01000046.1"/>
</dbReference>
<dbReference type="Proteomes" id="UP000176244">
    <property type="component" value="Unassembled WGS sequence"/>
</dbReference>
<feature type="domain" description="Amidohydrolase 3" evidence="1">
    <location>
        <begin position="51"/>
        <end position="510"/>
    </location>
</feature>
<protein>
    <submittedName>
        <fullName evidence="2">N-substituted formamide deformylase</fullName>
        <ecNumber evidence="2">3.5.1.91</ecNumber>
    </submittedName>
</protein>
<dbReference type="SUPFAM" id="SSF51556">
    <property type="entry name" value="Metallo-dependent hydrolases"/>
    <property type="match status" value="1"/>
</dbReference>
<dbReference type="Gene3D" id="2.30.40.10">
    <property type="entry name" value="Urease, subunit C, domain 1"/>
    <property type="match status" value="1"/>
</dbReference>
<dbReference type="PANTHER" id="PTHR22642">
    <property type="entry name" value="IMIDAZOLONEPROPIONASE"/>
    <property type="match status" value="1"/>
</dbReference>
<dbReference type="InterPro" id="IPR032466">
    <property type="entry name" value="Metal_Hydrolase"/>
</dbReference>
<dbReference type="InterPro" id="IPR033932">
    <property type="entry name" value="YtcJ-like"/>
</dbReference>
<gene>
    <name evidence="2" type="primary">nfdA</name>
    <name evidence="2" type="ORF">ACWI_34180</name>
</gene>
<comment type="caution">
    <text evidence="2">The sequence shown here is derived from an EMBL/GenBank/DDBJ whole genome shotgun (WGS) entry which is preliminary data.</text>
</comment>
<dbReference type="EC" id="3.5.1.91" evidence="2"/>
<dbReference type="Pfam" id="PF07969">
    <property type="entry name" value="Amidohydro_3"/>
    <property type="match status" value="1"/>
</dbReference>
<dbReference type="STRING" id="52694.ACWI_34180"/>
<reference evidence="2 3" key="1">
    <citation type="submission" date="2015-09" db="EMBL/GenBank/DDBJ databases">
        <title>Genome sequence of Acetobacterium wieringae DSM 1911.</title>
        <authorList>
            <person name="Poehlein A."/>
            <person name="Bengelsdorf F.R."/>
            <person name="Schiel-Bengelsdorf B."/>
            <person name="Duerre P."/>
            <person name="Daniel R."/>
        </authorList>
    </citation>
    <scope>NUCLEOTIDE SEQUENCE [LARGE SCALE GENOMIC DNA]</scope>
    <source>
        <strain evidence="2 3">DSM 1911</strain>
    </source>
</reference>
<proteinExistence type="predicted"/>
<name>A0A1F2PEM8_9FIRM</name>
<dbReference type="InterPro" id="IPR011059">
    <property type="entry name" value="Metal-dep_hydrolase_composite"/>
</dbReference>
<dbReference type="Gene3D" id="3.10.310.70">
    <property type="match status" value="1"/>
</dbReference>
<dbReference type="PANTHER" id="PTHR22642:SF22">
    <property type="entry name" value="EXOENZYMES REGULATORY PROTEIN AEPA"/>
    <property type="match status" value="1"/>
</dbReference>
<accession>A0A1F2PEM8</accession>
<dbReference type="SUPFAM" id="SSF51338">
    <property type="entry name" value="Composite domain of metallo-dependent hydrolases"/>
    <property type="match status" value="1"/>
</dbReference>
<organism evidence="2 3">
    <name type="scientific">Acetobacterium wieringae</name>
    <dbReference type="NCBI Taxonomy" id="52694"/>
    <lineage>
        <taxon>Bacteria</taxon>
        <taxon>Bacillati</taxon>
        <taxon>Bacillota</taxon>
        <taxon>Clostridia</taxon>
        <taxon>Eubacteriales</taxon>
        <taxon>Eubacteriaceae</taxon>
        <taxon>Acetobacterium</taxon>
    </lineage>
</organism>